<protein>
    <submittedName>
        <fullName evidence="1">Uncharacterized protein</fullName>
    </submittedName>
</protein>
<accession>A0A164JSK0</accession>
<organism evidence="1 2">
    <name type="scientific">Daphnia magna</name>
    <dbReference type="NCBI Taxonomy" id="35525"/>
    <lineage>
        <taxon>Eukaryota</taxon>
        <taxon>Metazoa</taxon>
        <taxon>Ecdysozoa</taxon>
        <taxon>Arthropoda</taxon>
        <taxon>Crustacea</taxon>
        <taxon>Branchiopoda</taxon>
        <taxon>Diplostraca</taxon>
        <taxon>Cladocera</taxon>
        <taxon>Anomopoda</taxon>
        <taxon>Daphniidae</taxon>
        <taxon>Daphnia</taxon>
    </lineage>
</organism>
<evidence type="ECO:0000313" key="1">
    <source>
        <dbReference type="EMBL" id="KZS02615.1"/>
    </source>
</evidence>
<dbReference type="Proteomes" id="UP000076858">
    <property type="component" value="Unassembled WGS sequence"/>
</dbReference>
<name>A0A164JSK0_9CRUS</name>
<keyword evidence="2" id="KW-1185">Reference proteome</keyword>
<sequence>MAFPPCKKGDTLCKPYGSFCSDACTASTGLVRHSPITISLCKTTGPIAKDFT</sequence>
<reference evidence="1 2" key="1">
    <citation type="submission" date="2016-03" db="EMBL/GenBank/DDBJ databases">
        <title>EvidentialGene: Evidence-directed Construction of Genes on Genomes.</title>
        <authorList>
            <person name="Gilbert D.G."/>
            <person name="Choi J.-H."/>
            <person name="Mockaitis K."/>
            <person name="Colbourne J."/>
            <person name="Pfrender M."/>
        </authorList>
    </citation>
    <scope>NUCLEOTIDE SEQUENCE [LARGE SCALE GENOMIC DNA]</scope>
    <source>
        <strain evidence="1 2">Xinb3</strain>
        <tissue evidence="1">Complete organism</tissue>
    </source>
</reference>
<proteinExistence type="predicted"/>
<gene>
    <name evidence="1" type="ORF">APZ42_000272</name>
</gene>
<evidence type="ECO:0000313" key="2">
    <source>
        <dbReference type="Proteomes" id="UP000076858"/>
    </source>
</evidence>
<comment type="caution">
    <text evidence="1">The sequence shown here is derived from an EMBL/GenBank/DDBJ whole genome shotgun (WGS) entry which is preliminary data.</text>
</comment>
<dbReference type="EMBL" id="LRGB01003931">
    <property type="protein sequence ID" value="KZS02615.1"/>
    <property type="molecule type" value="Genomic_DNA"/>
</dbReference>
<dbReference type="AlphaFoldDB" id="A0A164JSK0"/>